<keyword evidence="5" id="KW-1185">Reference proteome</keyword>
<evidence type="ECO:0000313" key="5">
    <source>
        <dbReference type="Proteomes" id="UP000619295"/>
    </source>
</evidence>
<evidence type="ECO:0000313" key="4">
    <source>
        <dbReference type="EMBL" id="MBD3844741.1"/>
    </source>
</evidence>
<dbReference type="InterPro" id="IPR041854">
    <property type="entry name" value="BFD-like_2Fe2S-bd_dom_sf"/>
</dbReference>
<dbReference type="PANTHER" id="PTHR42949:SF3">
    <property type="entry name" value="ANAEROBIC GLYCEROL-3-PHOSPHATE DEHYDROGENASE SUBUNIT B"/>
    <property type="match status" value="1"/>
</dbReference>
<protein>
    <submittedName>
        <fullName evidence="4">FAD-dependent oxidoreductase</fullName>
    </submittedName>
</protein>
<dbReference type="SUPFAM" id="SSF51905">
    <property type="entry name" value="FAD/NAD(P)-binding domain"/>
    <property type="match status" value="1"/>
</dbReference>
<proteinExistence type="predicted"/>
<evidence type="ECO:0000256" key="1">
    <source>
        <dbReference type="ARBA" id="ARBA00023002"/>
    </source>
</evidence>
<feature type="domain" description="BFD-like [2Fe-2S]-binding" evidence="2">
    <location>
        <begin position="374"/>
        <end position="425"/>
    </location>
</feature>
<dbReference type="InterPro" id="IPR007419">
    <property type="entry name" value="BFD-like_2Fe2S-bd_dom"/>
</dbReference>
<dbReference type="InterPro" id="IPR023753">
    <property type="entry name" value="FAD/NAD-binding_dom"/>
</dbReference>
<dbReference type="RefSeq" id="WP_191123388.1">
    <property type="nucleotide sequence ID" value="NZ_JACXWY010000002.1"/>
</dbReference>
<feature type="domain" description="FAD/NAD(P)-binding" evidence="3">
    <location>
        <begin position="8"/>
        <end position="317"/>
    </location>
</feature>
<dbReference type="EMBL" id="JACXWY010000002">
    <property type="protein sequence ID" value="MBD3844741.1"/>
    <property type="molecule type" value="Genomic_DNA"/>
</dbReference>
<reference evidence="4" key="1">
    <citation type="submission" date="2020-09" db="EMBL/GenBank/DDBJ databases">
        <title>Bosea spartocytisi sp. nov. a root nodule endophyte of Spartocytisus supranubius in the high mountain ecosystem fo the Teide National Park (Canary Islands, Spain).</title>
        <authorList>
            <person name="Pulido-Suarez L."/>
            <person name="Peix A."/>
            <person name="Igual J.M."/>
            <person name="Socas-Perez N."/>
            <person name="Velazquez E."/>
            <person name="Flores-Felix J.D."/>
            <person name="Leon-Barrios M."/>
        </authorList>
    </citation>
    <scope>NUCLEOTIDE SEQUENCE</scope>
    <source>
        <strain evidence="4">SSUT16</strain>
    </source>
</reference>
<gene>
    <name evidence="4" type="ORF">IED13_03455</name>
</gene>
<dbReference type="InterPro" id="IPR036188">
    <property type="entry name" value="FAD/NAD-bd_sf"/>
</dbReference>
<organism evidence="4 5">
    <name type="scientific">Bosea spartocytisi</name>
    <dbReference type="NCBI Taxonomy" id="2773451"/>
    <lineage>
        <taxon>Bacteria</taxon>
        <taxon>Pseudomonadati</taxon>
        <taxon>Pseudomonadota</taxon>
        <taxon>Alphaproteobacteria</taxon>
        <taxon>Hyphomicrobiales</taxon>
        <taxon>Boseaceae</taxon>
        <taxon>Bosea</taxon>
    </lineage>
</organism>
<dbReference type="PANTHER" id="PTHR42949">
    <property type="entry name" value="ANAEROBIC GLYCEROL-3-PHOSPHATE DEHYDROGENASE SUBUNIT B"/>
    <property type="match status" value="1"/>
</dbReference>
<dbReference type="GO" id="GO:0016491">
    <property type="term" value="F:oxidoreductase activity"/>
    <property type="evidence" value="ECO:0007669"/>
    <property type="project" value="UniProtKB-KW"/>
</dbReference>
<dbReference type="PRINTS" id="PR00411">
    <property type="entry name" value="PNDRDTASEI"/>
</dbReference>
<dbReference type="InterPro" id="IPR017224">
    <property type="entry name" value="Opine_Oxase_asu/HCN_bsu"/>
</dbReference>
<dbReference type="InterPro" id="IPR051691">
    <property type="entry name" value="Metab_Enz_Cyan_OpOx_G3PDH"/>
</dbReference>
<evidence type="ECO:0000259" key="3">
    <source>
        <dbReference type="Pfam" id="PF07992"/>
    </source>
</evidence>
<sequence>MSERRQPLIVGAGPAGIRAAEALVAAGLRPLVVDEAPACGGQIYRQRLVQDGRSTKDLYGSETGKAERLHAAFAALEGRIDYWPQALLWNLRDGVADIAVGGTARRVAYDGLVLATGATDRVLPVPGWTLPGVFTLGGSQVALKAQGCAIGSRVVFAGSGPLLYLVAWQYMKAGVEVAAVLDAAPASAKLNLIKALPLDPGIVLRGARFVAELRLRGVVIRSGIEGLRFEGEGRVSGVSWREGGRERRLACDGVGYGLALRSETQLADLAGCAFRFDARDRAWLPQRDAAGRASVAGVYLAGDGAGIAGADAAERAGERAALALLEDRDLAIDKARAVTLEAELARIGKLRDALETAFPFPAHWAETIDDATTLCRCEEITAGSIREAVNRLDISEINRLKAVSRVGMGRCQGRMCSSASAEVLAAATAKPLDAVGRLRAQAPVKPIPLALQLAADLPEAAANLPEAAE</sequence>
<keyword evidence="1" id="KW-0560">Oxidoreductase</keyword>
<dbReference type="Proteomes" id="UP000619295">
    <property type="component" value="Unassembled WGS sequence"/>
</dbReference>
<dbReference type="AlphaFoldDB" id="A0A927E899"/>
<dbReference type="PRINTS" id="PR00368">
    <property type="entry name" value="FADPNR"/>
</dbReference>
<evidence type="ECO:0000259" key="2">
    <source>
        <dbReference type="Pfam" id="PF04324"/>
    </source>
</evidence>
<accession>A0A927E899</accession>
<comment type="caution">
    <text evidence="4">The sequence shown here is derived from an EMBL/GenBank/DDBJ whole genome shotgun (WGS) entry which is preliminary data.</text>
</comment>
<dbReference type="Pfam" id="PF04324">
    <property type="entry name" value="Fer2_BFD"/>
    <property type="match status" value="1"/>
</dbReference>
<dbReference type="PIRSF" id="PIRSF037495">
    <property type="entry name" value="Opine_OX_OoxA/HcnB"/>
    <property type="match status" value="1"/>
</dbReference>
<dbReference type="Gene3D" id="1.10.10.1100">
    <property type="entry name" value="BFD-like [2Fe-2S]-binding domain"/>
    <property type="match status" value="1"/>
</dbReference>
<name>A0A927E899_9HYPH</name>
<dbReference type="Gene3D" id="3.50.50.60">
    <property type="entry name" value="FAD/NAD(P)-binding domain"/>
    <property type="match status" value="3"/>
</dbReference>
<dbReference type="CDD" id="cd19946">
    <property type="entry name" value="GlpA-like_Fer2_BFD-like"/>
    <property type="match status" value="1"/>
</dbReference>
<dbReference type="Pfam" id="PF07992">
    <property type="entry name" value="Pyr_redox_2"/>
    <property type="match status" value="1"/>
</dbReference>